<protein>
    <submittedName>
        <fullName evidence="9">Sigma-54 dependent transcriptional regulator</fullName>
    </submittedName>
</protein>
<dbReference type="PROSITE" id="PS00676">
    <property type="entry name" value="SIGMA54_INTERACT_2"/>
    <property type="match status" value="1"/>
</dbReference>
<feature type="domain" description="Response regulatory" evidence="8">
    <location>
        <begin position="6"/>
        <end position="120"/>
    </location>
</feature>
<dbReference type="Pfam" id="PF02954">
    <property type="entry name" value="HTH_8"/>
    <property type="match status" value="1"/>
</dbReference>
<dbReference type="SUPFAM" id="SSF52540">
    <property type="entry name" value="P-loop containing nucleoside triphosphate hydrolases"/>
    <property type="match status" value="1"/>
</dbReference>
<dbReference type="SUPFAM" id="SSF52172">
    <property type="entry name" value="CheY-like"/>
    <property type="match status" value="1"/>
</dbReference>
<keyword evidence="2" id="KW-0067">ATP-binding</keyword>
<keyword evidence="10" id="KW-1185">Reference proteome</keyword>
<keyword evidence="5" id="KW-0804">Transcription</keyword>
<dbReference type="PANTHER" id="PTHR32071:SF57">
    <property type="entry name" value="C4-DICARBOXYLATE TRANSPORT TRANSCRIPTIONAL REGULATORY PROTEIN DCTD"/>
    <property type="match status" value="1"/>
</dbReference>
<dbReference type="InterPro" id="IPR002078">
    <property type="entry name" value="Sigma_54_int"/>
</dbReference>
<feature type="domain" description="Sigma-54 factor interaction" evidence="7">
    <location>
        <begin position="146"/>
        <end position="374"/>
    </location>
</feature>
<dbReference type="Proteomes" id="UP001325479">
    <property type="component" value="Chromosome"/>
</dbReference>
<dbReference type="InterPro" id="IPR025662">
    <property type="entry name" value="Sigma_54_int_dom_ATP-bd_1"/>
</dbReference>
<evidence type="ECO:0000256" key="6">
    <source>
        <dbReference type="PROSITE-ProRule" id="PRU00169"/>
    </source>
</evidence>
<dbReference type="Pfam" id="PF25601">
    <property type="entry name" value="AAA_lid_14"/>
    <property type="match status" value="1"/>
</dbReference>
<organism evidence="9 10">
    <name type="scientific">Paraburkholderia kururiensis</name>
    <dbReference type="NCBI Taxonomy" id="984307"/>
    <lineage>
        <taxon>Bacteria</taxon>
        <taxon>Pseudomonadati</taxon>
        <taxon>Pseudomonadota</taxon>
        <taxon>Betaproteobacteria</taxon>
        <taxon>Burkholderiales</taxon>
        <taxon>Burkholderiaceae</taxon>
        <taxon>Paraburkholderia</taxon>
    </lineage>
</organism>
<dbReference type="InterPro" id="IPR025944">
    <property type="entry name" value="Sigma_54_int_dom_CS"/>
</dbReference>
<sequence length="441" mass="48683">MLENIDVIVVEDDDDVRLGCLQALALEGVRAAGFESVEKVPRNLPHDGAFVVVSDIRLPGMDGMAFLRQLMERDADLPVILITGHGDVQMAVQAMRDGAYDFIQKPFQSREFVSVVKRALEKRSLALEVQRLRRKVAEIGGLEHRIVGRSPAIVELRELVAKLAPLSTDVMILGETGTGKELVARCLHDLSGRKGPFVALNCGGLPESLFESEIFGHEAGSFSGATRQRIGKIEHAQGGTLFLDEIESMPLAMQVKLLRVLQERSVERLGSNRLIPVDFRVIAATKADLLALSDEGKFRADLHFRLNVATITLPPLRSRPEDIPLLFDVFVQQAALRLDRPAPPIKDSVVRELLAHKWPGNVRELRNQAERYVLGLKGAPGTHDAEPVSLTATVDAFERGLIVEELRRHGGNLSRAAEALHIPKTTLFGKIRKYEIQGEDS</sequence>
<gene>
    <name evidence="9" type="ORF">U0042_09535</name>
</gene>
<dbReference type="InterPro" id="IPR002197">
    <property type="entry name" value="HTH_Fis"/>
</dbReference>
<dbReference type="InterPro" id="IPR003593">
    <property type="entry name" value="AAA+_ATPase"/>
</dbReference>
<name>A0ABZ0WRP3_9BURK</name>
<dbReference type="Gene3D" id="3.40.50.300">
    <property type="entry name" value="P-loop containing nucleotide triphosphate hydrolases"/>
    <property type="match status" value="1"/>
</dbReference>
<dbReference type="Pfam" id="PF00158">
    <property type="entry name" value="Sigma54_activat"/>
    <property type="match status" value="1"/>
</dbReference>
<keyword evidence="6" id="KW-0597">Phosphoprotein</keyword>
<feature type="modified residue" description="4-aspartylphosphate" evidence="6">
    <location>
        <position position="55"/>
    </location>
</feature>
<evidence type="ECO:0000313" key="9">
    <source>
        <dbReference type="EMBL" id="WQD79891.1"/>
    </source>
</evidence>
<dbReference type="RefSeq" id="WP_114814388.1">
    <property type="nucleotide sequence ID" value="NZ_CP139965.1"/>
</dbReference>
<evidence type="ECO:0000259" key="7">
    <source>
        <dbReference type="PROSITE" id="PS50045"/>
    </source>
</evidence>
<keyword evidence="1" id="KW-0547">Nucleotide-binding</keyword>
<evidence type="ECO:0000256" key="4">
    <source>
        <dbReference type="ARBA" id="ARBA00023125"/>
    </source>
</evidence>
<dbReference type="SUPFAM" id="SSF46689">
    <property type="entry name" value="Homeodomain-like"/>
    <property type="match status" value="1"/>
</dbReference>
<dbReference type="InterPro" id="IPR009057">
    <property type="entry name" value="Homeodomain-like_sf"/>
</dbReference>
<dbReference type="PROSITE" id="PS00688">
    <property type="entry name" value="SIGMA54_INTERACT_3"/>
    <property type="match status" value="1"/>
</dbReference>
<dbReference type="PROSITE" id="PS00675">
    <property type="entry name" value="SIGMA54_INTERACT_1"/>
    <property type="match status" value="1"/>
</dbReference>
<dbReference type="PANTHER" id="PTHR32071">
    <property type="entry name" value="TRANSCRIPTIONAL REGULATORY PROTEIN"/>
    <property type="match status" value="1"/>
</dbReference>
<dbReference type="SMART" id="SM00448">
    <property type="entry name" value="REC"/>
    <property type="match status" value="1"/>
</dbReference>
<evidence type="ECO:0000256" key="1">
    <source>
        <dbReference type="ARBA" id="ARBA00022741"/>
    </source>
</evidence>
<keyword evidence="4" id="KW-0238">DNA-binding</keyword>
<keyword evidence="3" id="KW-0805">Transcription regulation</keyword>
<evidence type="ECO:0000256" key="5">
    <source>
        <dbReference type="ARBA" id="ARBA00023163"/>
    </source>
</evidence>
<proteinExistence type="predicted"/>
<dbReference type="CDD" id="cd00009">
    <property type="entry name" value="AAA"/>
    <property type="match status" value="1"/>
</dbReference>
<evidence type="ECO:0000256" key="3">
    <source>
        <dbReference type="ARBA" id="ARBA00023015"/>
    </source>
</evidence>
<dbReference type="InterPro" id="IPR058031">
    <property type="entry name" value="AAA_lid_NorR"/>
</dbReference>
<dbReference type="InterPro" id="IPR025943">
    <property type="entry name" value="Sigma_54_int_dom_ATP-bd_2"/>
</dbReference>
<evidence type="ECO:0000256" key="2">
    <source>
        <dbReference type="ARBA" id="ARBA00022840"/>
    </source>
</evidence>
<dbReference type="Pfam" id="PF00072">
    <property type="entry name" value="Response_reg"/>
    <property type="match status" value="1"/>
</dbReference>
<dbReference type="Gene3D" id="1.10.10.60">
    <property type="entry name" value="Homeodomain-like"/>
    <property type="match status" value="1"/>
</dbReference>
<evidence type="ECO:0000259" key="8">
    <source>
        <dbReference type="PROSITE" id="PS50110"/>
    </source>
</evidence>
<dbReference type="PROSITE" id="PS50110">
    <property type="entry name" value="RESPONSE_REGULATORY"/>
    <property type="match status" value="1"/>
</dbReference>
<accession>A0ABZ0WRP3</accession>
<dbReference type="PROSITE" id="PS50045">
    <property type="entry name" value="SIGMA54_INTERACT_4"/>
    <property type="match status" value="1"/>
</dbReference>
<reference evidence="9 10" key="1">
    <citation type="submission" date="2023-12" db="EMBL/GenBank/DDBJ databases">
        <title>Genome sequencing and assembly of bacterial species from a model synthetic community.</title>
        <authorList>
            <person name="Hogle S.L."/>
        </authorList>
    </citation>
    <scope>NUCLEOTIDE SEQUENCE [LARGE SCALE GENOMIC DNA]</scope>
    <source>
        <strain evidence="9 10">HAMBI 2494</strain>
    </source>
</reference>
<dbReference type="Gene3D" id="1.10.8.60">
    <property type="match status" value="1"/>
</dbReference>
<dbReference type="InterPro" id="IPR027417">
    <property type="entry name" value="P-loop_NTPase"/>
</dbReference>
<evidence type="ECO:0000313" key="10">
    <source>
        <dbReference type="Proteomes" id="UP001325479"/>
    </source>
</evidence>
<dbReference type="SMART" id="SM00382">
    <property type="entry name" value="AAA"/>
    <property type="match status" value="1"/>
</dbReference>
<dbReference type="PRINTS" id="PR01590">
    <property type="entry name" value="HTHFIS"/>
</dbReference>
<dbReference type="InterPro" id="IPR001789">
    <property type="entry name" value="Sig_transdc_resp-reg_receiver"/>
</dbReference>
<dbReference type="Gene3D" id="3.40.50.2300">
    <property type="match status" value="1"/>
</dbReference>
<dbReference type="EMBL" id="CP139965">
    <property type="protein sequence ID" value="WQD79891.1"/>
    <property type="molecule type" value="Genomic_DNA"/>
</dbReference>
<dbReference type="InterPro" id="IPR011006">
    <property type="entry name" value="CheY-like_superfamily"/>
</dbReference>